<dbReference type="GO" id="GO:0005737">
    <property type="term" value="C:cytoplasm"/>
    <property type="evidence" value="ECO:0007669"/>
    <property type="project" value="UniProtKB-SubCell"/>
</dbReference>
<dbReference type="PANTHER" id="PTHR33603">
    <property type="entry name" value="METHYLTRANSFERASE"/>
    <property type="match status" value="1"/>
</dbReference>
<dbReference type="PIRSF" id="PIRSF004505">
    <property type="entry name" value="MT_bac"/>
    <property type="match status" value="1"/>
</dbReference>
<evidence type="ECO:0000256" key="4">
    <source>
        <dbReference type="ARBA" id="ARBA00022691"/>
    </source>
</evidence>
<feature type="binding site" evidence="6">
    <location>
        <begin position="127"/>
        <end position="132"/>
    </location>
    <ligand>
        <name>S-adenosyl-L-methionine</name>
        <dbReference type="ChEBI" id="CHEBI:59789"/>
    </ligand>
</feature>
<dbReference type="HAMAP" id="MF_00658">
    <property type="entry name" value="23SrRNA_methyltr_H"/>
    <property type="match status" value="1"/>
</dbReference>
<dbReference type="EMBL" id="FOTI01000021">
    <property type="protein sequence ID" value="SFL62521.1"/>
    <property type="molecule type" value="Genomic_DNA"/>
</dbReference>
<dbReference type="SUPFAM" id="SSF75217">
    <property type="entry name" value="alpha/beta knot"/>
    <property type="match status" value="1"/>
</dbReference>
<keyword evidence="4 6" id="KW-0949">S-adenosyl-L-methionine</keyword>
<organism evidence="7 8">
    <name type="scientific">Halanaerobium salsuginis</name>
    <dbReference type="NCBI Taxonomy" id="29563"/>
    <lineage>
        <taxon>Bacteria</taxon>
        <taxon>Bacillati</taxon>
        <taxon>Bacillota</taxon>
        <taxon>Clostridia</taxon>
        <taxon>Halanaerobiales</taxon>
        <taxon>Halanaerobiaceae</taxon>
        <taxon>Halanaerobium</taxon>
    </lineage>
</organism>
<evidence type="ECO:0000256" key="6">
    <source>
        <dbReference type="HAMAP-Rule" id="MF_00658"/>
    </source>
</evidence>
<dbReference type="InterPro" id="IPR029026">
    <property type="entry name" value="tRNA_m1G_MTases_N"/>
</dbReference>
<sequence length="159" mass="18171">MEINIITVGSLKSAFLEPGINEFKKRLQNYCKLNFFEVAAEKIPKNPSPKDLELIREHEAEQIRDYLSARSYSFALDIKGKPMTSTGFARSLSNLQLRGYSSFNFIIGGATGLSSGLLAQVDYRISFSHMTFTHQMIRLILLEQVYRAFKINNNEPYHL</sequence>
<reference evidence="7 8" key="1">
    <citation type="submission" date="2016-10" db="EMBL/GenBank/DDBJ databases">
        <authorList>
            <person name="de Groot N.N."/>
        </authorList>
    </citation>
    <scope>NUCLEOTIDE SEQUENCE [LARGE SCALE GENOMIC DNA]</scope>
    <source>
        <strain evidence="7 8">ATCC 51327</strain>
    </source>
</reference>
<evidence type="ECO:0000256" key="2">
    <source>
        <dbReference type="ARBA" id="ARBA00022603"/>
    </source>
</evidence>
<accession>A0A1I4J8H9</accession>
<name>A0A1I4J8H9_9FIRM</name>
<dbReference type="OrthoDB" id="9806643at2"/>
<comment type="function">
    <text evidence="6">Specifically methylates the pseudouridine at position 1915 (m3Psi1915) in 23S rRNA.</text>
</comment>
<keyword evidence="1 6" id="KW-0698">rRNA processing</keyword>
<evidence type="ECO:0000256" key="1">
    <source>
        <dbReference type="ARBA" id="ARBA00022552"/>
    </source>
</evidence>
<comment type="similarity">
    <text evidence="5 6">Belongs to the RNA methyltransferase RlmH family.</text>
</comment>
<feature type="binding site" evidence="6">
    <location>
        <position position="108"/>
    </location>
    <ligand>
        <name>S-adenosyl-L-methionine</name>
        <dbReference type="ChEBI" id="CHEBI:59789"/>
    </ligand>
</feature>
<dbReference type="Proteomes" id="UP000199006">
    <property type="component" value="Unassembled WGS sequence"/>
</dbReference>
<dbReference type="CDD" id="cd18081">
    <property type="entry name" value="RlmH-like"/>
    <property type="match status" value="1"/>
</dbReference>
<proteinExistence type="inferred from homology"/>
<protein>
    <recommendedName>
        <fullName evidence="6">Ribosomal RNA large subunit methyltransferase H</fullName>
        <ecNumber evidence="6">2.1.1.177</ecNumber>
    </recommendedName>
    <alternativeName>
        <fullName evidence="6">23S rRNA (pseudouridine1915-N3)-methyltransferase</fullName>
    </alternativeName>
    <alternativeName>
        <fullName evidence="6">23S rRNA m3Psi1915 methyltransferase</fullName>
    </alternativeName>
    <alternativeName>
        <fullName evidence="6">rRNA (pseudouridine-N3-)-methyltransferase RlmH</fullName>
    </alternativeName>
</protein>
<dbReference type="NCBIfam" id="NF000985">
    <property type="entry name" value="PRK00103.1-3"/>
    <property type="match status" value="1"/>
</dbReference>
<dbReference type="GO" id="GO:0070038">
    <property type="term" value="F:rRNA (pseudouridine-N3-)-methyltransferase activity"/>
    <property type="evidence" value="ECO:0007669"/>
    <property type="project" value="UniProtKB-UniRule"/>
</dbReference>
<comment type="subunit">
    <text evidence="6">Homodimer.</text>
</comment>
<keyword evidence="3 6" id="KW-0808">Transferase</keyword>
<dbReference type="PANTHER" id="PTHR33603:SF1">
    <property type="entry name" value="RIBOSOMAL RNA LARGE SUBUNIT METHYLTRANSFERASE H"/>
    <property type="match status" value="1"/>
</dbReference>
<dbReference type="Pfam" id="PF02590">
    <property type="entry name" value="SPOUT_MTase"/>
    <property type="match status" value="1"/>
</dbReference>
<dbReference type="RefSeq" id="WP_089861725.1">
    <property type="nucleotide sequence ID" value="NZ_FOTI01000021.1"/>
</dbReference>
<gene>
    <name evidence="6" type="primary">rlmH</name>
    <name evidence="7" type="ORF">SAMN02983006_01623</name>
</gene>
<dbReference type="AlphaFoldDB" id="A0A1I4J8H9"/>
<comment type="catalytic activity">
    <reaction evidence="6">
        <text>pseudouridine(1915) in 23S rRNA + S-adenosyl-L-methionine = N(3)-methylpseudouridine(1915) in 23S rRNA + S-adenosyl-L-homocysteine + H(+)</text>
        <dbReference type="Rhea" id="RHEA:42752"/>
        <dbReference type="Rhea" id="RHEA-COMP:10221"/>
        <dbReference type="Rhea" id="RHEA-COMP:10222"/>
        <dbReference type="ChEBI" id="CHEBI:15378"/>
        <dbReference type="ChEBI" id="CHEBI:57856"/>
        <dbReference type="ChEBI" id="CHEBI:59789"/>
        <dbReference type="ChEBI" id="CHEBI:65314"/>
        <dbReference type="ChEBI" id="CHEBI:74486"/>
        <dbReference type="EC" id="2.1.1.177"/>
    </reaction>
</comment>
<dbReference type="STRING" id="29563.SAMN02983006_01623"/>
<evidence type="ECO:0000313" key="8">
    <source>
        <dbReference type="Proteomes" id="UP000199006"/>
    </source>
</evidence>
<feature type="binding site" evidence="6">
    <location>
        <position position="76"/>
    </location>
    <ligand>
        <name>S-adenosyl-L-methionine</name>
        <dbReference type="ChEBI" id="CHEBI:59789"/>
    </ligand>
</feature>
<evidence type="ECO:0000313" key="7">
    <source>
        <dbReference type="EMBL" id="SFL62521.1"/>
    </source>
</evidence>
<comment type="subcellular location">
    <subcellularLocation>
        <location evidence="6">Cytoplasm</location>
    </subcellularLocation>
</comment>
<dbReference type="EC" id="2.1.1.177" evidence="6"/>
<evidence type="ECO:0000256" key="5">
    <source>
        <dbReference type="ARBA" id="ARBA00038303"/>
    </source>
</evidence>
<dbReference type="InterPro" id="IPR003742">
    <property type="entry name" value="RlmH-like"/>
</dbReference>
<dbReference type="Gene3D" id="3.40.1280.10">
    <property type="match status" value="1"/>
</dbReference>
<keyword evidence="6" id="KW-0963">Cytoplasm</keyword>
<evidence type="ECO:0000256" key="3">
    <source>
        <dbReference type="ARBA" id="ARBA00022679"/>
    </source>
</evidence>
<keyword evidence="2 6" id="KW-0489">Methyltransferase</keyword>
<keyword evidence="8" id="KW-1185">Reference proteome</keyword>
<dbReference type="InterPro" id="IPR029028">
    <property type="entry name" value="Alpha/beta_knot_MTases"/>
</dbReference>